<dbReference type="InterPro" id="IPR015421">
    <property type="entry name" value="PyrdxlP-dep_Trfase_major"/>
</dbReference>
<dbReference type="PANTHER" id="PTHR46383">
    <property type="entry name" value="ASPARTATE AMINOTRANSFERASE"/>
    <property type="match status" value="1"/>
</dbReference>
<dbReference type="EC" id="2.6.1.-" evidence="7"/>
<keyword evidence="5" id="KW-0663">Pyridoxal phosphate</keyword>
<evidence type="ECO:0000313" key="7">
    <source>
        <dbReference type="EMBL" id="ARJ56517.1"/>
    </source>
</evidence>
<dbReference type="Gene3D" id="3.90.1150.10">
    <property type="entry name" value="Aspartate Aminotransferase, domain 1"/>
    <property type="match status" value="1"/>
</dbReference>
<protein>
    <submittedName>
        <fullName evidence="7">Aspartate aminotransferase, aminotransferase, classes I and II</fullName>
        <ecNumber evidence="7">2.6.1.-</ecNumber>
    </submittedName>
</protein>
<dbReference type="Gene3D" id="3.40.640.10">
    <property type="entry name" value="Type I PLP-dependent aspartate aminotransferase-like (Major domain)"/>
    <property type="match status" value="1"/>
</dbReference>
<dbReference type="STRING" id="1121267.CCUN_0907"/>
<comment type="similarity">
    <text evidence="2">Belongs to the class-I pyridoxal-phosphate-dependent aminotransferase family.</text>
</comment>
<accession>A0A1W6BWS8</accession>
<dbReference type="InterPro" id="IPR015424">
    <property type="entry name" value="PyrdxlP-dep_Trfase"/>
</dbReference>
<evidence type="ECO:0000256" key="1">
    <source>
        <dbReference type="ARBA" id="ARBA00001933"/>
    </source>
</evidence>
<evidence type="ECO:0000256" key="4">
    <source>
        <dbReference type="ARBA" id="ARBA00022679"/>
    </source>
</evidence>
<dbReference type="FunFam" id="3.40.640.10:FF:000033">
    <property type="entry name" value="Aspartate aminotransferase"/>
    <property type="match status" value="1"/>
</dbReference>
<gene>
    <name evidence="7" type="primary">aspB</name>
    <name evidence="7" type="ORF">CCUN_0907</name>
</gene>
<name>A0A1W6BWS8_9BACT</name>
<evidence type="ECO:0000256" key="2">
    <source>
        <dbReference type="ARBA" id="ARBA00007441"/>
    </source>
</evidence>
<dbReference type="RefSeq" id="WP_027306445.1">
    <property type="nucleotide sequence ID" value="NZ_CP020867.1"/>
</dbReference>
<dbReference type="InterPro" id="IPR050596">
    <property type="entry name" value="AspAT/PAT-like"/>
</dbReference>
<dbReference type="OrthoDB" id="9803354at2"/>
<dbReference type="SUPFAM" id="SSF53383">
    <property type="entry name" value="PLP-dependent transferases"/>
    <property type="match status" value="1"/>
</dbReference>
<evidence type="ECO:0000256" key="3">
    <source>
        <dbReference type="ARBA" id="ARBA00022576"/>
    </source>
</evidence>
<evidence type="ECO:0000313" key="8">
    <source>
        <dbReference type="Proteomes" id="UP000192902"/>
    </source>
</evidence>
<dbReference type="Pfam" id="PF00155">
    <property type="entry name" value="Aminotran_1_2"/>
    <property type="match status" value="1"/>
</dbReference>
<evidence type="ECO:0000256" key="5">
    <source>
        <dbReference type="ARBA" id="ARBA00022898"/>
    </source>
</evidence>
<dbReference type="GO" id="GO:0008483">
    <property type="term" value="F:transaminase activity"/>
    <property type="evidence" value="ECO:0007669"/>
    <property type="project" value="UniProtKB-KW"/>
</dbReference>
<proteinExistence type="inferred from homology"/>
<feature type="domain" description="Aminotransferase class I/classII large" evidence="6">
    <location>
        <begin position="30"/>
        <end position="381"/>
    </location>
</feature>
<dbReference type="GO" id="GO:0006520">
    <property type="term" value="P:amino acid metabolic process"/>
    <property type="evidence" value="ECO:0007669"/>
    <property type="project" value="InterPro"/>
</dbReference>
<reference evidence="7 8" key="1">
    <citation type="submission" date="2017-04" db="EMBL/GenBank/DDBJ databases">
        <title>Complete genome sequence of the Campylobacter cuniculorum type strain LMG24588.</title>
        <authorList>
            <person name="Miller W.G."/>
            <person name="Yee E."/>
            <person name="Revez J."/>
            <person name="Bono J.L."/>
            <person name="Rossi M."/>
        </authorList>
    </citation>
    <scope>NUCLEOTIDE SEQUENCE [LARGE SCALE GENOMIC DNA]</scope>
    <source>
        <strain evidence="7 8">LMG 24588</strain>
    </source>
</reference>
<dbReference type="PRINTS" id="PR00753">
    <property type="entry name" value="ACCSYNTHASE"/>
</dbReference>
<dbReference type="InterPro" id="IPR004839">
    <property type="entry name" value="Aminotransferase_I/II_large"/>
</dbReference>
<keyword evidence="3 7" id="KW-0032">Aminotransferase</keyword>
<dbReference type="Proteomes" id="UP000192902">
    <property type="component" value="Chromosome"/>
</dbReference>
<organism evidence="7 8">
    <name type="scientific">Campylobacter cuniculorum DSM 23162 = LMG 24588</name>
    <dbReference type="NCBI Taxonomy" id="1121267"/>
    <lineage>
        <taxon>Bacteria</taxon>
        <taxon>Pseudomonadati</taxon>
        <taxon>Campylobacterota</taxon>
        <taxon>Epsilonproteobacteria</taxon>
        <taxon>Campylobacterales</taxon>
        <taxon>Campylobacteraceae</taxon>
        <taxon>Campylobacter</taxon>
    </lineage>
</organism>
<comment type="cofactor">
    <cofactor evidence="1">
        <name>pyridoxal 5'-phosphate</name>
        <dbReference type="ChEBI" id="CHEBI:597326"/>
    </cofactor>
</comment>
<dbReference type="KEGG" id="ccun:CCUN_0907"/>
<dbReference type="CDD" id="cd00609">
    <property type="entry name" value="AAT_like"/>
    <property type="match status" value="1"/>
</dbReference>
<dbReference type="PANTHER" id="PTHR46383:SF1">
    <property type="entry name" value="ASPARTATE AMINOTRANSFERASE"/>
    <property type="match status" value="1"/>
</dbReference>
<dbReference type="AlphaFoldDB" id="A0A1W6BWS8"/>
<evidence type="ECO:0000259" key="6">
    <source>
        <dbReference type="Pfam" id="PF00155"/>
    </source>
</evidence>
<sequence>MLSKRSQVLEESITLAITALANELKAKGENIISFSAGEPDFDTPQIIKNAAIKAIEKGCGKYTAVAGINEVLKAVQNKLKKDNGLDYELKEIITNVGAKHSLFECIECLVEKGDEVIIPSPYWVSYPEMVKFAEGVPVFIEGLEENGFKITAKQLEKAITAQTKLLILNSPSNPVGSIYSKEELQALAKVLEGTKIMVLSDEMYEKLRYDNVAFDAFASISEDALQRSVTINGLSKCGAMPGWRFGYMASKNQDLISAVKRLQGQSTSNICTITQHAAIPALNGECEQDIENMRKAFQTRRDIGLEILSKIPNISVYKPQGAFYFFVNISRIEKDSMKFCQKLLEKEKVAVVPGVGFGMDGYFRLSYATSDELIKKGLERIAKFIDTYTA</sequence>
<dbReference type="EMBL" id="CP020867">
    <property type="protein sequence ID" value="ARJ56517.1"/>
    <property type="molecule type" value="Genomic_DNA"/>
</dbReference>
<keyword evidence="4 7" id="KW-0808">Transferase</keyword>
<dbReference type="InterPro" id="IPR015422">
    <property type="entry name" value="PyrdxlP-dep_Trfase_small"/>
</dbReference>
<dbReference type="GO" id="GO:0030170">
    <property type="term" value="F:pyridoxal phosphate binding"/>
    <property type="evidence" value="ECO:0007669"/>
    <property type="project" value="InterPro"/>
</dbReference>
<dbReference type="eggNOG" id="COG0436">
    <property type="taxonomic scope" value="Bacteria"/>
</dbReference>